<evidence type="ECO:0000256" key="8">
    <source>
        <dbReference type="ARBA" id="ARBA00029814"/>
    </source>
</evidence>
<gene>
    <name evidence="15" type="primary">LOC112288731</name>
    <name evidence="14" type="ORF">PHYPA_014418</name>
</gene>
<dbReference type="PANTHER" id="PTHR12196:SF2">
    <property type="entry name" value="DIPHTHINE--AMMONIA LIGASE"/>
    <property type="match status" value="1"/>
</dbReference>
<dbReference type="Gramene" id="Pp3c11_830V3.3">
    <property type="protein sequence ID" value="Pp3c11_830V3.3"/>
    <property type="gene ID" value="Pp3c11_830"/>
</dbReference>
<dbReference type="EC" id="6.3.1.14" evidence="3"/>
<evidence type="ECO:0000256" key="7">
    <source>
        <dbReference type="ARBA" id="ARBA00022840"/>
    </source>
</evidence>
<accession>A0A2K1JSZ3</accession>
<evidence type="ECO:0000256" key="9">
    <source>
        <dbReference type="ARBA" id="ARBA00031202"/>
    </source>
</evidence>
<dbReference type="AlphaFoldDB" id="A0A2K1JSZ3"/>
<dbReference type="InterPro" id="IPR006175">
    <property type="entry name" value="YjgF/YER057c/UK114"/>
</dbReference>
<comment type="similarity">
    <text evidence="2">Belongs to the Diphthine--ammonia ligase family.</text>
</comment>
<dbReference type="GO" id="GO:0005524">
    <property type="term" value="F:ATP binding"/>
    <property type="evidence" value="ECO:0007669"/>
    <property type="project" value="UniProtKB-KW"/>
</dbReference>
<reference evidence="14 16" key="1">
    <citation type="journal article" date="2008" name="Science">
        <title>The Physcomitrella genome reveals evolutionary insights into the conquest of land by plants.</title>
        <authorList>
            <person name="Rensing S."/>
            <person name="Lang D."/>
            <person name="Zimmer A."/>
            <person name="Terry A."/>
            <person name="Salamov A."/>
            <person name="Shapiro H."/>
            <person name="Nishiyama T."/>
            <person name="Perroud P.-F."/>
            <person name="Lindquist E."/>
            <person name="Kamisugi Y."/>
            <person name="Tanahashi T."/>
            <person name="Sakakibara K."/>
            <person name="Fujita T."/>
            <person name="Oishi K."/>
            <person name="Shin-I T."/>
            <person name="Kuroki Y."/>
            <person name="Toyoda A."/>
            <person name="Suzuki Y."/>
            <person name="Hashimoto A."/>
            <person name="Yamaguchi K."/>
            <person name="Sugano A."/>
            <person name="Kohara Y."/>
            <person name="Fujiyama A."/>
            <person name="Anterola A."/>
            <person name="Aoki S."/>
            <person name="Ashton N."/>
            <person name="Barbazuk W.B."/>
            <person name="Barker E."/>
            <person name="Bennetzen J."/>
            <person name="Bezanilla M."/>
            <person name="Blankenship R."/>
            <person name="Cho S.H."/>
            <person name="Dutcher S."/>
            <person name="Estelle M."/>
            <person name="Fawcett J.A."/>
            <person name="Gundlach H."/>
            <person name="Hanada K."/>
            <person name="Heyl A."/>
            <person name="Hicks K.A."/>
            <person name="Hugh J."/>
            <person name="Lohr M."/>
            <person name="Mayer K."/>
            <person name="Melkozernov A."/>
            <person name="Murata T."/>
            <person name="Nelson D."/>
            <person name="Pils B."/>
            <person name="Prigge M."/>
            <person name="Reiss B."/>
            <person name="Renner T."/>
            <person name="Rombauts S."/>
            <person name="Rushton P."/>
            <person name="Sanderfoot A."/>
            <person name="Schween G."/>
            <person name="Shiu S.-H."/>
            <person name="Stueber K."/>
            <person name="Theodoulou F.L."/>
            <person name="Tu H."/>
            <person name="Van de Peer Y."/>
            <person name="Verrier P.J."/>
            <person name="Waters E."/>
            <person name="Wood A."/>
            <person name="Yang L."/>
            <person name="Cove D."/>
            <person name="Cuming A."/>
            <person name="Hasebe M."/>
            <person name="Lucas S."/>
            <person name="Mishler D.B."/>
            <person name="Reski R."/>
            <person name="Grigoriev I."/>
            <person name="Quatrano R.S."/>
            <person name="Boore J.L."/>
        </authorList>
    </citation>
    <scope>NUCLEOTIDE SEQUENCE [LARGE SCALE GENOMIC DNA]</scope>
    <source>
        <strain evidence="15 16">cv. Gransden 2004</strain>
    </source>
</reference>
<dbReference type="CDD" id="cd06156">
    <property type="entry name" value="eu_AANH_C_2"/>
    <property type="match status" value="1"/>
</dbReference>
<dbReference type="EnsemblPlants" id="Pp3c11_830V3.3">
    <property type="protein sequence ID" value="Pp3c11_830V3.3"/>
    <property type="gene ID" value="Pp3c11_830"/>
</dbReference>
<dbReference type="Pfam" id="PF01902">
    <property type="entry name" value="Diphthami_syn_2"/>
    <property type="match status" value="1"/>
</dbReference>
<feature type="domain" description="Diphthamide synthase" evidence="13">
    <location>
        <begin position="1"/>
        <end position="228"/>
    </location>
</feature>
<dbReference type="STRING" id="3218.A0A2K1JSZ3"/>
<comment type="pathway">
    <text evidence="1">Protein modification; peptidyl-diphthamide biosynthesis.</text>
</comment>
<dbReference type="GeneID" id="112288731"/>
<dbReference type="EnsemblPlants" id="Pp3c11_830V3.2">
    <property type="protein sequence ID" value="Pp3c11_830V3.2"/>
    <property type="gene ID" value="Pp3c11_830"/>
</dbReference>
<dbReference type="OMA" id="THEMYHE"/>
<organism evidence="14">
    <name type="scientific">Physcomitrium patens</name>
    <name type="common">Spreading-leaved earth moss</name>
    <name type="synonym">Physcomitrella patens</name>
    <dbReference type="NCBI Taxonomy" id="3218"/>
    <lineage>
        <taxon>Eukaryota</taxon>
        <taxon>Viridiplantae</taxon>
        <taxon>Streptophyta</taxon>
        <taxon>Embryophyta</taxon>
        <taxon>Bryophyta</taxon>
        <taxon>Bryophytina</taxon>
        <taxon>Bryopsida</taxon>
        <taxon>Funariidae</taxon>
        <taxon>Funariales</taxon>
        <taxon>Funariaceae</taxon>
        <taxon>Physcomitrium</taxon>
    </lineage>
</organism>
<evidence type="ECO:0000256" key="3">
    <source>
        <dbReference type="ARBA" id="ARBA00012089"/>
    </source>
</evidence>
<dbReference type="PANTHER" id="PTHR12196">
    <property type="entry name" value="DOMAIN OF UNKNOWN FUNCTION 71 DUF71 -CONTAINING PROTEIN"/>
    <property type="match status" value="1"/>
</dbReference>
<comment type="catalytic activity">
    <reaction evidence="12">
        <text>diphthine-[translation elongation factor 2] + NH4(+) + ATP = diphthamide-[translation elongation factor 2] + AMP + diphosphate + H(+)</text>
        <dbReference type="Rhea" id="RHEA:19753"/>
        <dbReference type="Rhea" id="RHEA-COMP:10172"/>
        <dbReference type="Rhea" id="RHEA-COMP:10174"/>
        <dbReference type="ChEBI" id="CHEBI:15378"/>
        <dbReference type="ChEBI" id="CHEBI:16692"/>
        <dbReference type="ChEBI" id="CHEBI:28938"/>
        <dbReference type="ChEBI" id="CHEBI:30616"/>
        <dbReference type="ChEBI" id="CHEBI:33019"/>
        <dbReference type="ChEBI" id="CHEBI:82696"/>
        <dbReference type="ChEBI" id="CHEBI:456215"/>
        <dbReference type="EC" id="6.3.1.14"/>
    </reaction>
</comment>
<evidence type="ECO:0000256" key="12">
    <source>
        <dbReference type="ARBA" id="ARBA00048108"/>
    </source>
</evidence>
<name>A0A2K1JSZ3_PHYPA</name>
<evidence type="ECO:0000259" key="13">
    <source>
        <dbReference type="Pfam" id="PF01902"/>
    </source>
</evidence>
<dbReference type="Gene3D" id="3.90.1490.10">
    <property type="entry name" value="putative n-type atp pyrophosphatase, domain 2"/>
    <property type="match status" value="1"/>
</dbReference>
<dbReference type="PaxDb" id="3218-PP1S39_104V6.1"/>
<dbReference type="RefSeq" id="XP_024389007.1">
    <property type="nucleotide sequence ID" value="XM_024533239.2"/>
</dbReference>
<dbReference type="Pfam" id="PF01042">
    <property type="entry name" value="Ribonuc_L-PSP"/>
    <property type="match status" value="2"/>
</dbReference>
<dbReference type="RefSeq" id="XP_024389008.1">
    <property type="nucleotide sequence ID" value="XM_024533240.2"/>
</dbReference>
<dbReference type="FunFam" id="3.40.50.620:FF:000069">
    <property type="entry name" value="diphthine--ammonia ligase"/>
    <property type="match status" value="1"/>
</dbReference>
<keyword evidence="7" id="KW-0067">ATP-binding</keyword>
<proteinExistence type="inferred from homology"/>
<dbReference type="GO" id="GO:0017183">
    <property type="term" value="P:protein histidyl modification to diphthamide"/>
    <property type="evidence" value="ECO:0000318"/>
    <property type="project" value="GO_Central"/>
</dbReference>
<dbReference type="Gene3D" id="3.40.50.620">
    <property type="entry name" value="HUPs"/>
    <property type="match status" value="1"/>
</dbReference>
<dbReference type="Gramene" id="Pp3c11_830V3.1">
    <property type="protein sequence ID" value="Pp3c11_830V3.1"/>
    <property type="gene ID" value="Pp3c11_830"/>
</dbReference>
<evidence type="ECO:0000256" key="1">
    <source>
        <dbReference type="ARBA" id="ARBA00005156"/>
    </source>
</evidence>
<dbReference type="InterPro" id="IPR030662">
    <property type="entry name" value="DPH6/MJ0570"/>
</dbReference>
<dbReference type="EMBL" id="ABEU02000011">
    <property type="protein sequence ID" value="PNR44649.1"/>
    <property type="molecule type" value="Genomic_DNA"/>
</dbReference>
<evidence type="ECO:0000256" key="11">
    <source>
        <dbReference type="ARBA" id="ARBA00032849"/>
    </source>
</evidence>
<evidence type="ECO:0000313" key="14">
    <source>
        <dbReference type="EMBL" id="PNR44649.1"/>
    </source>
</evidence>
<dbReference type="EnsemblPlants" id="Pp3c11_830V3.1">
    <property type="protein sequence ID" value="Pp3c11_830V3.1"/>
    <property type="gene ID" value="Pp3c11_830"/>
</dbReference>
<dbReference type="OrthoDB" id="686384at2759"/>
<keyword evidence="6" id="KW-0547">Nucleotide-binding</keyword>
<dbReference type="FunFam" id="3.90.1490.10:FF:000001">
    <property type="entry name" value="Diphthine--ammonia ligase"/>
    <property type="match status" value="1"/>
</dbReference>
<dbReference type="CDD" id="cd01994">
    <property type="entry name" value="AANH_PF0828-like"/>
    <property type="match status" value="1"/>
</dbReference>
<evidence type="ECO:0000313" key="16">
    <source>
        <dbReference type="Proteomes" id="UP000006727"/>
    </source>
</evidence>
<protein>
    <recommendedName>
        <fullName evidence="4">Diphthine--ammonia ligase</fullName>
        <ecNumber evidence="3">6.3.1.14</ecNumber>
    </recommendedName>
    <alternativeName>
        <fullName evidence="9">ATP-binding domain-containing protein 4</fullName>
    </alternativeName>
    <alternativeName>
        <fullName evidence="8">Diphthamide synthase</fullName>
    </alternativeName>
    <alternativeName>
        <fullName evidence="10">Diphthamide synthetase</fullName>
    </alternativeName>
    <alternativeName>
        <fullName evidence="11">Protein DPH6 homolog</fullName>
    </alternativeName>
</protein>
<reference evidence="15" key="3">
    <citation type="submission" date="2020-12" db="UniProtKB">
        <authorList>
            <consortium name="EnsemblPlants"/>
        </authorList>
    </citation>
    <scope>IDENTIFICATION</scope>
</reference>
<keyword evidence="16" id="KW-1185">Reference proteome</keyword>
<evidence type="ECO:0000256" key="10">
    <source>
        <dbReference type="ARBA" id="ARBA00031552"/>
    </source>
</evidence>
<dbReference type="GO" id="GO:0017178">
    <property type="term" value="F:diphthine-ammonia ligase activity"/>
    <property type="evidence" value="ECO:0000318"/>
    <property type="project" value="GO_Central"/>
</dbReference>
<evidence type="ECO:0000256" key="6">
    <source>
        <dbReference type="ARBA" id="ARBA00022741"/>
    </source>
</evidence>
<dbReference type="SUPFAM" id="SSF55298">
    <property type="entry name" value="YjgF-like"/>
    <property type="match status" value="2"/>
</dbReference>
<dbReference type="InterPro" id="IPR035959">
    <property type="entry name" value="RutC-like_sf"/>
</dbReference>
<sequence>MKVVALVSGGKDSCYAMQRSIDFGHEIVALANLLPADDDVDELDSFMFQTVGHQMIGAIAQCMGLPLFRRRIRGTSRLQELRYKKTDGDEVEDLEKLLMAVKQKHPDINAVSSGAIASNYQRLRVESICSRLGLISLAYMWEQDQATLLQNMIDSGIHAVLVKVAAIGMDPYKHLGKDLASVQPYLTHLACLYGSNVCGEGGEYESLTLDSPLFKHARIVLDEFEVTLHSPDQIAPVGVLHPTKFHLEAKDSSAKLSPGLLSSVYEVADDMPEKEEMVMKGEEVSVIELKNIRSSVEVLTTIISQQHGIFTICCWLSNSQKLDVQEELGLLLSTVEKTLHTKGLTWGNAVYVRLFLEDMVSFGVANEVYVKNITEQKCERGVPSRCCMQVCLPEACMGGALVEVTAASDLSKQVLHVQSISCWAPSCIGPYSQATLHRSILHMAGQLGLYPPTMALVQGGAALEMQQALKNCEAVARAFKVSLRNDSVAITIYCSAALSVEDQVQVERCLYEFLEGVEEDDDNESQSMRTDLKISNPLIFFVLVPALPKGAAVELEPSLYVNSSIYNDNDSESDSSLSWKHVHVEPPTTIGSSVVRNRTLACSPCQGSVLPRKYGRASICISNFSAGSLGLINTSENAGEARVDLEELQELISSAVATLRFRVFEEMARLSWNEVTAFRVYYDAIAVHAAPLYTAVTKALDDFRIAEGCSVAPTLIPVSGASFTLKIRELVLFDVTAASTHLQT</sequence>
<dbReference type="SUPFAM" id="SSF52402">
    <property type="entry name" value="Adenine nucleotide alpha hydrolases-like"/>
    <property type="match status" value="1"/>
</dbReference>
<dbReference type="Gene3D" id="3.30.1330.40">
    <property type="entry name" value="RutC-like"/>
    <property type="match status" value="2"/>
</dbReference>
<evidence type="ECO:0000256" key="4">
    <source>
        <dbReference type="ARBA" id="ARBA00018426"/>
    </source>
</evidence>
<dbReference type="KEGG" id="ppp:112288731"/>
<dbReference type="NCBIfam" id="TIGR00290">
    <property type="entry name" value="MJ0570_dom"/>
    <property type="match status" value="1"/>
</dbReference>
<dbReference type="Gramene" id="Pp3c11_830V3.2">
    <property type="protein sequence ID" value="Pp3c11_830V3.2"/>
    <property type="gene ID" value="Pp3c11_830"/>
</dbReference>
<evidence type="ECO:0000256" key="5">
    <source>
        <dbReference type="ARBA" id="ARBA00022598"/>
    </source>
</evidence>
<dbReference type="InterPro" id="IPR002761">
    <property type="entry name" value="Diphthami_syn_dom"/>
</dbReference>
<dbReference type="Proteomes" id="UP000006727">
    <property type="component" value="Chromosome 11"/>
</dbReference>
<evidence type="ECO:0000313" key="15">
    <source>
        <dbReference type="EnsemblPlants" id="Pp3c11_830V3.1"/>
    </source>
</evidence>
<dbReference type="FunCoup" id="A0A2K1JSZ3">
    <property type="interactions" value="1164"/>
</dbReference>
<dbReference type="InterPro" id="IPR014729">
    <property type="entry name" value="Rossmann-like_a/b/a_fold"/>
</dbReference>
<evidence type="ECO:0000256" key="2">
    <source>
        <dbReference type="ARBA" id="ARBA00008496"/>
    </source>
</evidence>
<reference evidence="14 16" key="2">
    <citation type="journal article" date="2018" name="Plant J.">
        <title>The Physcomitrella patens chromosome-scale assembly reveals moss genome structure and evolution.</title>
        <authorList>
            <person name="Lang D."/>
            <person name="Ullrich K.K."/>
            <person name="Murat F."/>
            <person name="Fuchs J."/>
            <person name="Jenkins J."/>
            <person name="Haas F.B."/>
            <person name="Piednoel M."/>
            <person name="Gundlach H."/>
            <person name="Van Bel M."/>
            <person name="Meyberg R."/>
            <person name="Vives C."/>
            <person name="Morata J."/>
            <person name="Symeonidi A."/>
            <person name="Hiss M."/>
            <person name="Muchero W."/>
            <person name="Kamisugi Y."/>
            <person name="Saleh O."/>
            <person name="Blanc G."/>
            <person name="Decker E.L."/>
            <person name="van Gessel N."/>
            <person name="Grimwood J."/>
            <person name="Hayes R.D."/>
            <person name="Graham S.W."/>
            <person name="Gunter L.E."/>
            <person name="McDaniel S.F."/>
            <person name="Hoernstein S.N.W."/>
            <person name="Larsson A."/>
            <person name="Li F.W."/>
            <person name="Perroud P.F."/>
            <person name="Phillips J."/>
            <person name="Ranjan P."/>
            <person name="Rokshar D.S."/>
            <person name="Rothfels C.J."/>
            <person name="Schneider L."/>
            <person name="Shu S."/>
            <person name="Stevenson D.W."/>
            <person name="Thummler F."/>
            <person name="Tillich M."/>
            <person name="Villarreal Aguilar J.C."/>
            <person name="Widiez T."/>
            <person name="Wong G.K."/>
            <person name="Wymore A."/>
            <person name="Zhang Y."/>
            <person name="Zimmer A.D."/>
            <person name="Quatrano R.S."/>
            <person name="Mayer K.F.X."/>
            <person name="Goodstein D."/>
            <person name="Casacuberta J.M."/>
            <person name="Vandepoele K."/>
            <person name="Reski R."/>
            <person name="Cuming A.C."/>
            <person name="Tuskan G.A."/>
            <person name="Maumus F."/>
            <person name="Salse J."/>
            <person name="Schmutz J."/>
            <person name="Rensing S.A."/>
        </authorList>
    </citation>
    <scope>NUCLEOTIDE SEQUENCE [LARGE SCALE GENOMIC DNA]</scope>
    <source>
        <strain evidence="15 16">cv. Gransden 2004</strain>
    </source>
</reference>
<keyword evidence="5" id="KW-0436">Ligase</keyword>